<dbReference type="OrthoDB" id="429969at2759"/>
<dbReference type="PANTHER" id="PTHR34070:SF1">
    <property type="entry name" value="DNA ALKYLATION REPAIR PROTEIN"/>
    <property type="match status" value="1"/>
</dbReference>
<organism evidence="1 2">
    <name type="scientific">Acanthamoeba castellanii (strain ATCC 30010 / Neff)</name>
    <dbReference type="NCBI Taxonomy" id="1257118"/>
    <lineage>
        <taxon>Eukaryota</taxon>
        <taxon>Amoebozoa</taxon>
        <taxon>Discosea</taxon>
        <taxon>Longamoebia</taxon>
        <taxon>Centramoebida</taxon>
        <taxon>Acanthamoebidae</taxon>
        <taxon>Acanthamoeba</taxon>
    </lineage>
</organism>
<dbReference type="Pfam" id="PF08713">
    <property type="entry name" value="DNA_alkylation"/>
    <property type="match status" value="1"/>
</dbReference>
<gene>
    <name evidence="1" type="ORF">ACA1_091770</name>
</gene>
<accession>L8GI80</accession>
<dbReference type="GeneID" id="14913181"/>
<dbReference type="InterPro" id="IPR014825">
    <property type="entry name" value="DNA_alkylation"/>
</dbReference>
<dbReference type="Proteomes" id="UP000011083">
    <property type="component" value="Unassembled WGS sequence"/>
</dbReference>
<dbReference type="InterPro" id="IPR016024">
    <property type="entry name" value="ARM-type_fold"/>
</dbReference>
<dbReference type="EMBL" id="KB008103">
    <property type="protein sequence ID" value="ELR12667.1"/>
    <property type="molecule type" value="Genomic_DNA"/>
</dbReference>
<keyword evidence="2" id="KW-1185">Reference proteome</keyword>
<proteinExistence type="predicted"/>
<dbReference type="RefSeq" id="XP_004334680.1">
    <property type="nucleotide sequence ID" value="XM_004334632.1"/>
</dbReference>
<sequence length="240" mass="28272">MAARQKRLHVLVKDLSRDFRLQADAKVAAGCSAYLRNQFPFLGLRGPVRRQVQKGVFAKHGLEDGQELTTVLKQLWKMEEREYQMAAIDLAVKYQKLWTQEMFETFEYMVRNKSWWDTVDLVASKLVGGLIQKHPDLVARMDEWIDDEHMWARRTAIIHQLNYKAPHFTSLWWTKTDQVKLFDFCKRRAHEKEFFIRKAIGWALRQHARLEPDAVVAFIEENRTTLSALSVREATKRLAL</sequence>
<name>L8GI80_ACACF</name>
<dbReference type="OMA" id="YFVCDYL"/>
<reference evidence="1 2" key="1">
    <citation type="journal article" date="2013" name="Genome Biol.">
        <title>Genome of Acanthamoeba castellanii highlights extensive lateral gene transfer and early evolution of tyrosine kinase signaling.</title>
        <authorList>
            <person name="Clarke M."/>
            <person name="Lohan A.J."/>
            <person name="Liu B."/>
            <person name="Lagkouvardos I."/>
            <person name="Roy S."/>
            <person name="Zafar N."/>
            <person name="Bertelli C."/>
            <person name="Schilde C."/>
            <person name="Kianianmomeni A."/>
            <person name="Burglin T.R."/>
            <person name="Frech C."/>
            <person name="Turcotte B."/>
            <person name="Kopec K.O."/>
            <person name="Synnott J.M."/>
            <person name="Choo C."/>
            <person name="Paponov I."/>
            <person name="Finkler A."/>
            <person name="Soon Heng Tan C."/>
            <person name="Hutchins A.P."/>
            <person name="Weinmeier T."/>
            <person name="Rattei T."/>
            <person name="Chu J.S."/>
            <person name="Gimenez G."/>
            <person name="Irimia M."/>
            <person name="Rigden D.J."/>
            <person name="Fitzpatrick D.A."/>
            <person name="Lorenzo-Morales J."/>
            <person name="Bateman A."/>
            <person name="Chiu C.H."/>
            <person name="Tang P."/>
            <person name="Hegemann P."/>
            <person name="Fromm H."/>
            <person name="Raoult D."/>
            <person name="Greub G."/>
            <person name="Miranda-Saavedra D."/>
            <person name="Chen N."/>
            <person name="Nash P."/>
            <person name="Ginger M.L."/>
            <person name="Horn M."/>
            <person name="Schaap P."/>
            <person name="Caler L."/>
            <person name="Loftus B."/>
        </authorList>
    </citation>
    <scope>NUCLEOTIDE SEQUENCE [LARGE SCALE GENOMIC DNA]</scope>
    <source>
        <strain evidence="1 2">Neff</strain>
    </source>
</reference>
<dbReference type="PANTHER" id="PTHR34070">
    <property type="entry name" value="ARMADILLO-TYPE FOLD"/>
    <property type="match status" value="1"/>
</dbReference>
<dbReference type="CDD" id="cd07064">
    <property type="entry name" value="AlkD_like_1"/>
    <property type="match status" value="1"/>
</dbReference>
<evidence type="ECO:0000313" key="1">
    <source>
        <dbReference type="EMBL" id="ELR12667.1"/>
    </source>
</evidence>
<dbReference type="Gene3D" id="1.25.10.90">
    <property type="match status" value="1"/>
</dbReference>
<dbReference type="AlphaFoldDB" id="L8GI80"/>
<protein>
    <submittedName>
        <fullName evidence="1">DNA-7-methylguanine glycosylase</fullName>
    </submittedName>
</protein>
<dbReference type="SUPFAM" id="SSF48371">
    <property type="entry name" value="ARM repeat"/>
    <property type="match status" value="1"/>
</dbReference>
<dbReference type="KEGG" id="acan:ACA1_091770"/>
<dbReference type="VEuPathDB" id="AmoebaDB:ACA1_091770"/>
<evidence type="ECO:0000313" key="2">
    <source>
        <dbReference type="Proteomes" id="UP000011083"/>
    </source>
</evidence>